<evidence type="ECO:0000313" key="5">
    <source>
        <dbReference type="Proteomes" id="UP000694856"/>
    </source>
</evidence>
<dbReference type="KEGG" id="cfr:102507359"/>
<evidence type="ECO:0000256" key="2">
    <source>
        <dbReference type="ARBA" id="ARBA00022837"/>
    </source>
</evidence>
<dbReference type="PANTHER" id="PTHR37338:SF1">
    <property type="entry name" value="SPERMATOGENESIS-ASSOCIATED PROTEIN 32"/>
    <property type="match status" value="1"/>
</dbReference>
<keyword evidence="2" id="KW-0106">Calcium</keyword>
<evidence type="ECO:0000259" key="4">
    <source>
        <dbReference type="PROSITE" id="PS50222"/>
    </source>
</evidence>
<feature type="compositionally biased region" description="Polar residues" evidence="3">
    <location>
        <begin position="278"/>
        <end position="288"/>
    </location>
</feature>
<dbReference type="GO" id="GO:0007283">
    <property type="term" value="P:spermatogenesis"/>
    <property type="evidence" value="ECO:0007669"/>
    <property type="project" value="InterPro"/>
</dbReference>
<dbReference type="InterPro" id="IPR018247">
    <property type="entry name" value="EF_Hand_1_Ca_BS"/>
</dbReference>
<sequence>MAALQKGGQRFRMSTRPGDGRVEPPVLYLRRGALAAGRGGLTFYGGPPPTAKPTHARNRERCFLPAGSRKKRHRGGDITGACAPGISTAPHGPSPKSALEAEGQQPPARSPPPRQSLGQHGGDRGNINQYQFQPTQDEDEMELEKELLELEPPHREVVDLDSELELEQKPKASSLLELCPAAKLKSEVKLDTEPKLEVPDLEFCSEDAGPQGYRIQSLHPYTEGLTQQDVGQWHMRSNSSYLGSAEDDQVSTNHRSIRVQTSKHLFWADKLIQASEHSLQKAISTQPQPVKKSTDETTSHLDQQSVPKGTMCSKEQLQDPSAQPALPATGSQASSSPATIGLADLINFASSLAMASSSKMDLPNLEHMVKAPPQKATEPPTEPTMDEPEQEKLTNELLEKPPEKPLEAGELQKALKQKDKSFPHPYLDFSKQGFKSANIEGEVKFLQPPNMSPQLQEAVKELPQKPQRLLTRDPGEEQTGRMQKGRLQQRAALLTQTEPAAATAPGAEQASQRAKEVKGLAATHTGQSGPNTGPQSFADKILLPLTPQQLAAFQDVFKLFSSSLTGTVDLRSMKAALGNAGVRLTPQEMYEALQQADLDGDGTVSFKDFLGVLTDSHRLAQSLGQVRNSRVCDPQGRETLFLEMMFRLMSLGFVPHKSVQEVMRYYSKKQRSLRLNSSWKGRSRGHCSTGSSHAGLTFFCQAARLSGLSNAELARSLHRLHKADVRSPYSQIPNLNGRTQPECQNRTPRLDIGLPKSYQPSGSKLRPNRGRFSQGFVGQPLGSMHPSKRAPSPPTLVQKQPFSPSPTCLQRPAMKLYK</sequence>
<accession>A0A8B8UIX1</accession>
<dbReference type="AlphaFoldDB" id="A0A8B8UIX1"/>
<dbReference type="CTD" id="124783"/>
<feature type="compositionally biased region" description="Polar residues" evidence="3">
    <location>
        <begin position="524"/>
        <end position="535"/>
    </location>
</feature>
<feature type="region of interest" description="Disordered" evidence="3">
    <location>
        <begin position="464"/>
        <end position="535"/>
    </location>
</feature>
<feature type="compositionally biased region" description="Basic and acidic residues" evidence="3">
    <location>
        <begin position="470"/>
        <end position="479"/>
    </location>
</feature>
<dbReference type="Pfam" id="PF13833">
    <property type="entry name" value="EF-hand_8"/>
    <property type="match status" value="1"/>
</dbReference>
<dbReference type="GO" id="GO:0048471">
    <property type="term" value="C:perinuclear region of cytoplasm"/>
    <property type="evidence" value="ECO:0007669"/>
    <property type="project" value="TreeGrafter"/>
</dbReference>
<dbReference type="InterPro" id="IPR011992">
    <property type="entry name" value="EF-hand-dom_pair"/>
</dbReference>
<dbReference type="GeneID" id="102507359"/>
<dbReference type="InterPro" id="IPR029297">
    <property type="entry name" value="SPATA32"/>
</dbReference>
<feature type="region of interest" description="Disordered" evidence="3">
    <location>
        <begin position="278"/>
        <end position="336"/>
    </location>
</feature>
<dbReference type="Pfam" id="PF15310">
    <property type="entry name" value="VAD1-2"/>
    <property type="match status" value="1"/>
</dbReference>
<evidence type="ECO:0000256" key="3">
    <source>
        <dbReference type="SAM" id="MobiDB-lite"/>
    </source>
</evidence>
<dbReference type="RefSeq" id="XP_032354494.1">
    <property type="nucleotide sequence ID" value="XM_032498603.1"/>
</dbReference>
<gene>
    <name evidence="6" type="primary">SPATA32</name>
</gene>
<feature type="region of interest" description="Disordered" evidence="3">
    <location>
        <begin position="729"/>
        <end position="818"/>
    </location>
</feature>
<keyword evidence="1" id="KW-0479">Metal-binding</keyword>
<dbReference type="GO" id="GO:0003779">
    <property type="term" value="F:actin binding"/>
    <property type="evidence" value="ECO:0007669"/>
    <property type="project" value="TreeGrafter"/>
</dbReference>
<name>A0A8B8UIX1_CAMFR</name>
<feature type="region of interest" description="Disordered" evidence="3">
    <location>
        <begin position="371"/>
        <end position="392"/>
    </location>
</feature>
<feature type="compositionally biased region" description="Polar residues" evidence="3">
    <location>
        <begin position="795"/>
        <end position="808"/>
    </location>
</feature>
<dbReference type="GO" id="GO:0005509">
    <property type="term" value="F:calcium ion binding"/>
    <property type="evidence" value="ECO:0007669"/>
    <property type="project" value="InterPro"/>
</dbReference>
<feature type="region of interest" description="Disordered" evidence="3">
    <location>
        <begin position="1"/>
        <end position="25"/>
    </location>
</feature>
<dbReference type="InterPro" id="IPR002048">
    <property type="entry name" value="EF_hand_dom"/>
</dbReference>
<dbReference type="SUPFAM" id="SSF47473">
    <property type="entry name" value="EF-hand"/>
    <property type="match status" value="1"/>
</dbReference>
<dbReference type="PANTHER" id="PTHR37338">
    <property type="entry name" value="SPERMATOGENESIS-ASSOCIATED PROTEIN 32"/>
    <property type="match status" value="1"/>
</dbReference>
<feature type="compositionally biased region" description="Low complexity" evidence="3">
    <location>
        <begin position="491"/>
        <end position="510"/>
    </location>
</feature>
<feature type="compositionally biased region" description="Basic and acidic residues" evidence="3">
    <location>
        <begin position="144"/>
        <end position="154"/>
    </location>
</feature>
<dbReference type="CDD" id="cd00051">
    <property type="entry name" value="EFh"/>
    <property type="match status" value="1"/>
</dbReference>
<dbReference type="PROSITE" id="PS00018">
    <property type="entry name" value="EF_HAND_1"/>
    <property type="match status" value="1"/>
</dbReference>
<feature type="compositionally biased region" description="Polar residues" evidence="3">
    <location>
        <begin position="126"/>
        <end position="135"/>
    </location>
</feature>
<feature type="region of interest" description="Disordered" evidence="3">
    <location>
        <begin position="39"/>
        <end position="154"/>
    </location>
</feature>
<feature type="compositionally biased region" description="Polar residues" evidence="3">
    <location>
        <begin position="300"/>
        <end position="321"/>
    </location>
</feature>
<feature type="compositionally biased region" description="Polar residues" evidence="3">
    <location>
        <begin position="729"/>
        <end position="747"/>
    </location>
</feature>
<feature type="domain" description="EF-hand" evidence="4">
    <location>
        <begin position="584"/>
        <end position="619"/>
    </location>
</feature>
<dbReference type="PROSITE" id="PS50222">
    <property type="entry name" value="EF_HAND_2"/>
    <property type="match status" value="1"/>
</dbReference>
<dbReference type="Gene3D" id="1.10.238.10">
    <property type="entry name" value="EF-hand"/>
    <property type="match status" value="1"/>
</dbReference>
<proteinExistence type="predicted"/>
<organism evidence="5 6">
    <name type="scientific">Camelus ferus</name>
    <name type="common">Wild bactrian camel</name>
    <name type="synonym">Camelus bactrianus ferus</name>
    <dbReference type="NCBI Taxonomy" id="419612"/>
    <lineage>
        <taxon>Eukaryota</taxon>
        <taxon>Metazoa</taxon>
        <taxon>Chordata</taxon>
        <taxon>Craniata</taxon>
        <taxon>Vertebrata</taxon>
        <taxon>Euteleostomi</taxon>
        <taxon>Mammalia</taxon>
        <taxon>Eutheria</taxon>
        <taxon>Laurasiatheria</taxon>
        <taxon>Artiodactyla</taxon>
        <taxon>Tylopoda</taxon>
        <taxon>Camelidae</taxon>
        <taxon>Camelus</taxon>
    </lineage>
</organism>
<protein>
    <submittedName>
        <fullName evidence="6">Spermatogenesis-associated protein 32</fullName>
    </submittedName>
</protein>
<reference evidence="6" key="1">
    <citation type="submission" date="2025-08" db="UniProtKB">
        <authorList>
            <consortium name="RefSeq"/>
        </authorList>
    </citation>
    <scope>IDENTIFICATION</scope>
    <source>
        <tissue evidence="6">Ear skin</tissue>
    </source>
</reference>
<dbReference type="Proteomes" id="UP000694856">
    <property type="component" value="Chromosome 16"/>
</dbReference>
<keyword evidence="5" id="KW-1185">Reference proteome</keyword>
<evidence type="ECO:0000313" key="6">
    <source>
        <dbReference type="RefSeq" id="XP_032354494.1"/>
    </source>
</evidence>
<evidence type="ECO:0000256" key="1">
    <source>
        <dbReference type="ARBA" id="ARBA00022723"/>
    </source>
</evidence>